<dbReference type="KEGG" id="adu:127741442"/>
<protein>
    <submittedName>
        <fullName evidence="3">Uncharacterized protein LOC127741442</fullName>
    </submittedName>
</protein>
<gene>
    <name evidence="3" type="primary">LOC127741442</name>
</gene>
<organism evidence="2 3">
    <name type="scientific">Arachis duranensis</name>
    <name type="common">Wild peanut</name>
    <dbReference type="NCBI Taxonomy" id="130453"/>
    <lineage>
        <taxon>Eukaryota</taxon>
        <taxon>Viridiplantae</taxon>
        <taxon>Streptophyta</taxon>
        <taxon>Embryophyta</taxon>
        <taxon>Tracheophyta</taxon>
        <taxon>Spermatophyta</taxon>
        <taxon>Magnoliopsida</taxon>
        <taxon>eudicotyledons</taxon>
        <taxon>Gunneridae</taxon>
        <taxon>Pentapetalae</taxon>
        <taxon>rosids</taxon>
        <taxon>fabids</taxon>
        <taxon>Fabales</taxon>
        <taxon>Fabaceae</taxon>
        <taxon>Papilionoideae</taxon>
        <taxon>50 kb inversion clade</taxon>
        <taxon>dalbergioids sensu lato</taxon>
        <taxon>Dalbergieae</taxon>
        <taxon>Pterocarpus clade</taxon>
        <taxon>Arachis</taxon>
    </lineage>
</organism>
<evidence type="ECO:0000256" key="1">
    <source>
        <dbReference type="SAM" id="MobiDB-lite"/>
    </source>
</evidence>
<keyword evidence="2" id="KW-1185">Reference proteome</keyword>
<evidence type="ECO:0000313" key="2">
    <source>
        <dbReference type="Proteomes" id="UP000515211"/>
    </source>
</evidence>
<dbReference type="GeneID" id="127741442"/>
<feature type="region of interest" description="Disordered" evidence="1">
    <location>
        <begin position="21"/>
        <end position="42"/>
    </location>
</feature>
<dbReference type="RefSeq" id="XP_052109803.1">
    <property type="nucleotide sequence ID" value="XM_052253843.1"/>
</dbReference>
<sequence>MSRAAVTERRREKARCWRSATRRAAVGPLPSSSKEQRRTTLGLTETEVEWREVEGEQFALPFVPPLLSHSAATAGSHCCASPSKVESHDGAPFVLLWSLPRRGAVFHAAVAIDPRPPPRGFRRRRSSAIVCVLRRHCLIGVFAAVDTVIGVARSQFWSCP</sequence>
<accession>A0A9C6WPS7</accession>
<evidence type="ECO:0000313" key="3">
    <source>
        <dbReference type="RefSeq" id="XP_052109803.1"/>
    </source>
</evidence>
<name>A0A9C6WPS7_ARADU</name>
<dbReference type="Proteomes" id="UP000515211">
    <property type="component" value="Chromosome 9"/>
</dbReference>
<reference evidence="2" key="1">
    <citation type="journal article" date="2016" name="Nat. Genet.">
        <title>The genome sequences of Arachis duranensis and Arachis ipaensis, the diploid ancestors of cultivated peanut.</title>
        <authorList>
            <person name="Bertioli D.J."/>
            <person name="Cannon S.B."/>
            <person name="Froenicke L."/>
            <person name="Huang G."/>
            <person name="Farmer A.D."/>
            <person name="Cannon E.K."/>
            <person name="Liu X."/>
            <person name="Gao D."/>
            <person name="Clevenger J."/>
            <person name="Dash S."/>
            <person name="Ren L."/>
            <person name="Moretzsohn M.C."/>
            <person name="Shirasawa K."/>
            <person name="Huang W."/>
            <person name="Vidigal B."/>
            <person name="Abernathy B."/>
            <person name="Chu Y."/>
            <person name="Niederhuth C.E."/>
            <person name="Umale P."/>
            <person name="Araujo A.C."/>
            <person name="Kozik A."/>
            <person name="Kim K.D."/>
            <person name="Burow M.D."/>
            <person name="Varshney R.K."/>
            <person name="Wang X."/>
            <person name="Zhang X."/>
            <person name="Barkley N."/>
            <person name="Guimaraes P.M."/>
            <person name="Isobe S."/>
            <person name="Guo B."/>
            <person name="Liao B."/>
            <person name="Stalker H.T."/>
            <person name="Schmitz R.J."/>
            <person name="Scheffler B.E."/>
            <person name="Leal-Bertioli S.C."/>
            <person name="Xun X."/>
            <person name="Jackson S.A."/>
            <person name="Michelmore R."/>
            <person name="Ozias-Akins P."/>
        </authorList>
    </citation>
    <scope>NUCLEOTIDE SEQUENCE [LARGE SCALE GENOMIC DNA]</scope>
    <source>
        <strain evidence="2">cv. V14167</strain>
    </source>
</reference>
<reference evidence="3" key="2">
    <citation type="submission" date="2025-08" db="UniProtKB">
        <authorList>
            <consortium name="RefSeq"/>
        </authorList>
    </citation>
    <scope>IDENTIFICATION</scope>
    <source>
        <tissue evidence="3">Whole plant</tissue>
    </source>
</reference>
<dbReference type="AlphaFoldDB" id="A0A9C6WPS7"/>
<proteinExistence type="predicted"/>